<protein>
    <submittedName>
        <fullName evidence="1">Uncharacterized protein</fullName>
    </submittedName>
</protein>
<sequence>MVTSIIEPAIVESHAADQLLVLTVFREIISCDATYNKFLNGDKIAALTALKSVKTEFDHCGGTVEELKAKFAKCLDDRDVLVRHNNTVCCQEFAICSSPTGYGDCEVVKLEQGFAGCDYKSMTGEECFAHARSLVEPLSGYFENQDKKYEAVRFECAKFSAATKAKVAECAYLQEAVNAKVHETNEFAEQFNEAARATEQNCKKACAEYKECRAKTVAAYLKVVGPCEADNAYGSGGDCVKNREADRKSEWEATQIISCLLKHYCESGKFVEDELETCKSLIDSYHLAITYPKVPEEIPCVIPECGECPGCDECLDRPYYQYETPCYATPLGEAPACMEEPECPEWCAEK</sequence>
<gene>
    <name evidence="1" type="ORF">DBRI00130_LOCUS4705</name>
</gene>
<organism evidence="1">
    <name type="scientific">Ditylum brightwellii</name>
    <dbReference type="NCBI Taxonomy" id="49249"/>
    <lineage>
        <taxon>Eukaryota</taxon>
        <taxon>Sar</taxon>
        <taxon>Stramenopiles</taxon>
        <taxon>Ochrophyta</taxon>
        <taxon>Bacillariophyta</taxon>
        <taxon>Mediophyceae</taxon>
        <taxon>Lithodesmiophycidae</taxon>
        <taxon>Lithodesmiales</taxon>
        <taxon>Lithodesmiaceae</taxon>
        <taxon>Ditylum</taxon>
    </lineage>
</organism>
<proteinExistence type="predicted"/>
<name>A0A7S4USU6_9STRA</name>
<evidence type="ECO:0000313" key="1">
    <source>
        <dbReference type="EMBL" id="CAE4587563.1"/>
    </source>
</evidence>
<reference evidence="1" key="1">
    <citation type="submission" date="2021-01" db="EMBL/GenBank/DDBJ databases">
        <authorList>
            <person name="Corre E."/>
            <person name="Pelletier E."/>
            <person name="Niang G."/>
            <person name="Scheremetjew M."/>
            <person name="Finn R."/>
            <person name="Kale V."/>
            <person name="Holt S."/>
            <person name="Cochrane G."/>
            <person name="Meng A."/>
            <person name="Brown T."/>
            <person name="Cohen L."/>
        </authorList>
    </citation>
    <scope>NUCLEOTIDE SEQUENCE</scope>
    <source>
        <strain evidence="1">GSO104</strain>
    </source>
</reference>
<dbReference type="AlphaFoldDB" id="A0A7S4USU6"/>
<accession>A0A7S4USU6</accession>
<dbReference type="EMBL" id="HBNS01005782">
    <property type="protein sequence ID" value="CAE4587563.1"/>
    <property type="molecule type" value="Transcribed_RNA"/>
</dbReference>